<protein>
    <submittedName>
        <fullName evidence="1">Uncharacterized protein</fullName>
    </submittedName>
</protein>
<dbReference type="RefSeq" id="WP_084115337.1">
    <property type="nucleotide sequence ID" value="NZ_FWXH01000005.1"/>
</dbReference>
<dbReference type="Gene3D" id="3.40.50.11110">
    <property type="entry name" value="Sialyltransferase, C-terminal GT-B Rossman nucleotide-binding domain"/>
    <property type="match status" value="1"/>
</dbReference>
<dbReference type="STRING" id="1121291.SAMN02745134_01821"/>
<evidence type="ECO:0000313" key="1">
    <source>
        <dbReference type="EMBL" id="SMC23233.1"/>
    </source>
</evidence>
<dbReference type="EMBL" id="FWXH01000005">
    <property type="protein sequence ID" value="SMC23233.1"/>
    <property type="molecule type" value="Genomic_DNA"/>
</dbReference>
<sequence>MKILILSYSSLLYSIGLYFKYKDMNQYKLKIVVFNNKNIVKFLLYIGIKEKDIVYYEYQLVHTLHPYKIAKNFIWMKKFYKSNIDNIENEIIYMFNKNECLEIFDLYYRIRKKNEIRYVNFDPEINCKKNVSFKKLIYKLYNKLYIKVPYDVKFLGGYLPVIKDSLIKSIGYNREEVDTIKCNFSKNAIIILETDIFKCSYCKRPDYISDSTNIYNQISKGVDSQVYIKPHPIFNNIYYKVNDKDKIIEDFIPIEFMINDGGVDVVIGAMSMALIYAVKSGVKNVISTIKLYNFIDNEEKNKIITWLIEETDNKIVMPCSLKELGEIMNNITGGGKQSVNVFN</sequence>
<reference evidence="1 2" key="1">
    <citation type="submission" date="2017-04" db="EMBL/GenBank/DDBJ databases">
        <authorList>
            <person name="Afonso C.L."/>
            <person name="Miller P.J."/>
            <person name="Scott M.A."/>
            <person name="Spackman E."/>
            <person name="Goraichik I."/>
            <person name="Dimitrov K.M."/>
            <person name="Suarez D.L."/>
            <person name="Swayne D.E."/>
        </authorList>
    </citation>
    <scope>NUCLEOTIDE SEQUENCE [LARGE SCALE GENOMIC DNA]</scope>
    <source>
        <strain evidence="1 2">DSM 12555</strain>
    </source>
</reference>
<gene>
    <name evidence="1" type="ORF">SAMN02745134_01821</name>
</gene>
<keyword evidence="2" id="KW-1185">Reference proteome</keyword>
<organism evidence="1 2">
    <name type="scientific">Clostridium acidisoli DSM 12555</name>
    <dbReference type="NCBI Taxonomy" id="1121291"/>
    <lineage>
        <taxon>Bacteria</taxon>
        <taxon>Bacillati</taxon>
        <taxon>Bacillota</taxon>
        <taxon>Clostridia</taxon>
        <taxon>Eubacteriales</taxon>
        <taxon>Clostridiaceae</taxon>
        <taxon>Clostridium</taxon>
    </lineage>
</organism>
<dbReference type="Proteomes" id="UP000192468">
    <property type="component" value="Unassembled WGS sequence"/>
</dbReference>
<accession>A0A1W1XGW8</accession>
<name>A0A1W1XGW8_9CLOT</name>
<dbReference type="OrthoDB" id="1895231at2"/>
<evidence type="ECO:0000313" key="2">
    <source>
        <dbReference type="Proteomes" id="UP000192468"/>
    </source>
</evidence>
<dbReference type="AlphaFoldDB" id="A0A1W1XGW8"/>
<proteinExistence type="predicted"/>